<keyword evidence="2" id="KW-1185">Reference proteome</keyword>
<feature type="non-terminal residue" evidence="1">
    <location>
        <position position="1"/>
    </location>
</feature>
<evidence type="ECO:0000313" key="1">
    <source>
        <dbReference type="EMBL" id="MBA0708733.1"/>
    </source>
</evidence>
<dbReference type="Proteomes" id="UP000593574">
    <property type="component" value="Unassembled WGS sequence"/>
</dbReference>
<gene>
    <name evidence="1" type="ORF">Golax_023828</name>
</gene>
<accession>A0A7J8ZA92</accession>
<reference evidence="1 2" key="1">
    <citation type="journal article" date="2019" name="Genome Biol. Evol.">
        <title>Insights into the evolution of the New World diploid cottons (Gossypium, subgenus Houzingenia) based on genome sequencing.</title>
        <authorList>
            <person name="Grover C.E."/>
            <person name="Arick M.A. 2nd"/>
            <person name="Thrash A."/>
            <person name="Conover J.L."/>
            <person name="Sanders W.S."/>
            <person name="Peterson D.G."/>
            <person name="Frelichowski J.E."/>
            <person name="Scheffler J.A."/>
            <person name="Scheffler B.E."/>
            <person name="Wendel J.F."/>
        </authorList>
    </citation>
    <scope>NUCLEOTIDE SEQUENCE [LARGE SCALE GENOMIC DNA]</scope>
    <source>
        <strain evidence="1">4</strain>
        <tissue evidence="1">Leaf</tissue>
    </source>
</reference>
<proteinExistence type="predicted"/>
<evidence type="ECO:0000313" key="2">
    <source>
        <dbReference type="Proteomes" id="UP000593574"/>
    </source>
</evidence>
<sequence>MAFVEDGEVQCPKGQSSGVFRWWEESFYSHVRGGIPPVEDGEMSIYYIMGFCINLACWDLPHPLMSMLLT</sequence>
<protein>
    <submittedName>
        <fullName evidence="1">Uncharacterized protein</fullName>
    </submittedName>
</protein>
<name>A0A7J8ZA92_9ROSI</name>
<dbReference type="EMBL" id="JABEZV010000004">
    <property type="protein sequence ID" value="MBA0708733.1"/>
    <property type="molecule type" value="Genomic_DNA"/>
</dbReference>
<dbReference type="AlphaFoldDB" id="A0A7J8ZA92"/>
<organism evidence="1 2">
    <name type="scientific">Gossypium laxum</name>
    <dbReference type="NCBI Taxonomy" id="34288"/>
    <lineage>
        <taxon>Eukaryota</taxon>
        <taxon>Viridiplantae</taxon>
        <taxon>Streptophyta</taxon>
        <taxon>Embryophyta</taxon>
        <taxon>Tracheophyta</taxon>
        <taxon>Spermatophyta</taxon>
        <taxon>Magnoliopsida</taxon>
        <taxon>eudicotyledons</taxon>
        <taxon>Gunneridae</taxon>
        <taxon>Pentapetalae</taxon>
        <taxon>rosids</taxon>
        <taxon>malvids</taxon>
        <taxon>Malvales</taxon>
        <taxon>Malvaceae</taxon>
        <taxon>Malvoideae</taxon>
        <taxon>Gossypium</taxon>
    </lineage>
</organism>
<comment type="caution">
    <text evidence="1">The sequence shown here is derived from an EMBL/GenBank/DDBJ whole genome shotgun (WGS) entry which is preliminary data.</text>
</comment>